<accession>M1S6N7</accession>
<reference evidence="1 2" key="1">
    <citation type="journal article" date="2012" name="BMC Genomics">
        <title>Whole-genome sequencing and identification of Morganella morganii KT pathogenicity-related genes.</title>
        <authorList>
            <person name="Chen Y.T."/>
            <person name="Peng H.L."/>
            <person name="Shia W.C."/>
            <person name="Hsu F.R."/>
            <person name="Ken C.F."/>
            <person name="Tsao Y.M."/>
            <person name="Chen C.H."/>
            <person name="Liu C.E."/>
            <person name="Hsieh M.F."/>
            <person name="Chen H.C."/>
            <person name="Tang C.Y."/>
            <person name="Ku T.H."/>
        </authorList>
    </citation>
    <scope>NUCLEOTIDE SEQUENCE [LARGE SCALE GENOMIC DNA]</scope>
    <source>
        <strain evidence="1 2">KT</strain>
    </source>
</reference>
<sequence>MYFVINTFYISHEDKLFNIFSIHAKMPVIKL</sequence>
<protein>
    <submittedName>
        <fullName evidence="1">Uncharacterized protein</fullName>
    </submittedName>
</protein>
<evidence type="ECO:0000313" key="1">
    <source>
        <dbReference type="EMBL" id="AGG30209.1"/>
    </source>
</evidence>
<dbReference type="HOGENOM" id="CLU_3397455_0_0_6"/>
<proteinExistence type="predicted"/>
<dbReference type="AlphaFoldDB" id="M1S6N7"/>
<name>M1S6N7_MORMO</name>
<organism evidence="1 2">
    <name type="scientific">Morganella morganii subsp. morganii KT</name>
    <dbReference type="NCBI Taxonomy" id="1124991"/>
    <lineage>
        <taxon>Bacteria</taxon>
        <taxon>Pseudomonadati</taxon>
        <taxon>Pseudomonadota</taxon>
        <taxon>Gammaproteobacteria</taxon>
        <taxon>Enterobacterales</taxon>
        <taxon>Morganellaceae</taxon>
        <taxon>Morganella</taxon>
    </lineage>
</organism>
<keyword evidence="2" id="KW-1185">Reference proteome</keyword>
<dbReference type="KEGG" id="mmk:MU9_1163"/>
<gene>
    <name evidence="1" type="ORF">MU9_1163</name>
</gene>
<dbReference type="EMBL" id="CP004345">
    <property type="protein sequence ID" value="AGG30209.1"/>
    <property type="molecule type" value="Genomic_DNA"/>
</dbReference>
<dbReference type="Proteomes" id="UP000011834">
    <property type="component" value="Chromosome"/>
</dbReference>
<evidence type="ECO:0000313" key="2">
    <source>
        <dbReference type="Proteomes" id="UP000011834"/>
    </source>
</evidence>